<evidence type="ECO:0000313" key="2">
    <source>
        <dbReference type="EMBL" id="GAA0911100.1"/>
    </source>
</evidence>
<accession>A0ABN1NKZ7</accession>
<proteinExistence type="predicted"/>
<sequence>MADRHTQLKRLIRDLRRSLADVQNEIKLVTDRAHRDMQNYQRRGDHAFADRVQDKANDKLKALARSETFLEDQIADLEQDLAALTRDGR</sequence>
<organism evidence="2 3">
    <name type="scientific">Pseudonocardia zijingensis</name>
    <dbReference type="NCBI Taxonomy" id="153376"/>
    <lineage>
        <taxon>Bacteria</taxon>
        <taxon>Bacillati</taxon>
        <taxon>Actinomycetota</taxon>
        <taxon>Actinomycetes</taxon>
        <taxon>Pseudonocardiales</taxon>
        <taxon>Pseudonocardiaceae</taxon>
        <taxon>Pseudonocardia</taxon>
    </lineage>
</organism>
<feature type="coiled-coil region" evidence="1">
    <location>
        <begin position="60"/>
        <end position="87"/>
    </location>
</feature>
<dbReference type="RefSeq" id="WP_343947335.1">
    <property type="nucleotide sequence ID" value="NZ_BAAAHP010000377.1"/>
</dbReference>
<evidence type="ECO:0000256" key="1">
    <source>
        <dbReference type="SAM" id="Coils"/>
    </source>
</evidence>
<evidence type="ECO:0000313" key="3">
    <source>
        <dbReference type="Proteomes" id="UP001499967"/>
    </source>
</evidence>
<reference evidence="2 3" key="1">
    <citation type="journal article" date="2019" name="Int. J. Syst. Evol. Microbiol.">
        <title>The Global Catalogue of Microorganisms (GCM) 10K type strain sequencing project: providing services to taxonomists for standard genome sequencing and annotation.</title>
        <authorList>
            <consortium name="The Broad Institute Genomics Platform"/>
            <consortium name="The Broad Institute Genome Sequencing Center for Infectious Disease"/>
            <person name="Wu L."/>
            <person name="Ma J."/>
        </authorList>
    </citation>
    <scope>NUCLEOTIDE SEQUENCE [LARGE SCALE GENOMIC DNA]</scope>
    <source>
        <strain evidence="2 3">JCM 11117</strain>
    </source>
</reference>
<name>A0ABN1NKZ7_9PSEU</name>
<dbReference type="Proteomes" id="UP001499967">
    <property type="component" value="Unassembled WGS sequence"/>
</dbReference>
<keyword evidence="1" id="KW-0175">Coiled coil</keyword>
<comment type="caution">
    <text evidence="2">The sequence shown here is derived from an EMBL/GenBank/DDBJ whole genome shotgun (WGS) entry which is preliminary data.</text>
</comment>
<dbReference type="EMBL" id="BAAAHP010000377">
    <property type="protein sequence ID" value="GAA0911100.1"/>
    <property type="molecule type" value="Genomic_DNA"/>
</dbReference>
<protein>
    <submittedName>
        <fullName evidence="2">Uncharacterized protein</fullName>
    </submittedName>
</protein>
<gene>
    <name evidence="2" type="ORF">GCM10009559_82060</name>
</gene>
<keyword evidence="3" id="KW-1185">Reference proteome</keyword>
<feature type="coiled-coil region" evidence="1">
    <location>
        <begin position="5"/>
        <end position="32"/>
    </location>
</feature>